<dbReference type="Proteomes" id="UP000234323">
    <property type="component" value="Unassembled WGS sequence"/>
</dbReference>
<keyword evidence="2" id="KW-1185">Reference proteome</keyword>
<dbReference type="VEuPathDB" id="FungiDB:RhiirFUN_011127"/>
<dbReference type="EMBL" id="LLXI01001554">
    <property type="protein sequence ID" value="PKY54200.1"/>
    <property type="molecule type" value="Genomic_DNA"/>
</dbReference>
<sequence length="127" mass="14683">MEKTLALINTIYHITNIHHSLFPIKYLYSSNNGIAYVFHVENWANKKAVFGDYSLKKPSSTHSNTFCLYLELKCKDEKKTYQRLKLCSIAAINTTHTIVDPNINLLSKNSSFFTLFSLHQIQLNIQK</sequence>
<dbReference type="AlphaFoldDB" id="A0A2I1H5P7"/>
<organism evidence="1 2">
    <name type="scientific">Rhizophagus irregularis</name>
    <dbReference type="NCBI Taxonomy" id="588596"/>
    <lineage>
        <taxon>Eukaryota</taxon>
        <taxon>Fungi</taxon>
        <taxon>Fungi incertae sedis</taxon>
        <taxon>Mucoromycota</taxon>
        <taxon>Glomeromycotina</taxon>
        <taxon>Glomeromycetes</taxon>
        <taxon>Glomerales</taxon>
        <taxon>Glomeraceae</taxon>
        <taxon>Rhizophagus</taxon>
    </lineage>
</organism>
<proteinExistence type="predicted"/>
<evidence type="ECO:0000313" key="2">
    <source>
        <dbReference type="Proteomes" id="UP000234323"/>
    </source>
</evidence>
<evidence type="ECO:0000313" key="1">
    <source>
        <dbReference type="EMBL" id="PKY54200.1"/>
    </source>
</evidence>
<protein>
    <submittedName>
        <fullName evidence="1">Uncharacterized protein</fullName>
    </submittedName>
</protein>
<dbReference type="VEuPathDB" id="FungiDB:FUN_021420"/>
<name>A0A2I1H5P7_9GLOM</name>
<reference evidence="1 2" key="1">
    <citation type="submission" date="2015-10" db="EMBL/GenBank/DDBJ databases">
        <title>Genome analyses suggest a sexual origin of heterokaryosis in a supposedly ancient asexual fungus.</title>
        <authorList>
            <person name="Ropars J."/>
            <person name="Sedzielewska K."/>
            <person name="Noel J."/>
            <person name="Charron P."/>
            <person name="Farinelli L."/>
            <person name="Marton T."/>
            <person name="Kruger M."/>
            <person name="Pelin A."/>
            <person name="Brachmann A."/>
            <person name="Corradi N."/>
        </authorList>
    </citation>
    <scope>NUCLEOTIDE SEQUENCE [LARGE SCALE GENOMIC DNA]</scope>
    <source>
        <strain evidence="1 2">A4</strain>
    </source>
</reference>
<accession>A0A2I1H5P7</accession>
<comment type="caution">
    <text evidence="1">The sequence shown here is derived from an EMBL/GenBank/DDBJ whole genome shotgun (WGS) entry which is preliminary data.</text>
</comment>
<gene>
    <name evidence="1" type="ORF">RhiirA4_472871</name>
</gene>